<organism evidence="1 2">
    <name type="scientific">Dentiscutata erythropus</name>
    <dbReference type="NCBI Taxonomy" id="1348616"/>
    <lineage>
        <taxon>Eukaryota</taxon>
        <taxon>Fungi</taxon>
        <taxon>Fungi incertae sedis</taxon>
        <taxon>Mucoromycota</taxon>
        <taxon>Glomeromycotina</taxon>
        <taxon>Glomeromycetes</taxon>
        <taxon>Diversisporales</taxon>
        <taxon>Gigasporaceae</taxon>
        <taxon>Dentiscutata</taxon>
    </lineage>
</organism>
<accession>A0A9N9PHZ8</accession>
<evidence type="ECO:0000313" key="2">
    <source>
        <dbReference type="Proteomes" id="UP000789405"/>
    </source>
</evidence>
<evidence type="ECO:0000313" key="1">
    <source>
        <dbReference type="EMBL" id="CAG8829526.1"/>
    </source>
</evidence>
<keyword evidence="2" id="KW-1185">Reference proteome</keyword>
<comment type="caution">
    <text evidence="1">The sequence shown here is derived from an EMBL/GenBank/DDBJ whole genome shotgun (WGS) entry which is preliminary data.</text>
</comment>
<sequence length="43" mass="5204">SQLFLMYQQDGFNMLLQKWANRFVDTNIISDIKFGKLFFLKLM</sequence>
<dbReference type="OrthoDB" id="2382535at2759"/>
<dbReference type="Proteomes" id="UP000789405">
    <property type="component" value="Unassembled WGS sequence"/>
</dbReference>
<proteinExistence type="predicted"/>
<gene>
    <name evidence="1" type="ORF">DERYTH_LOCUS28706</name>
</gene>
<name>A0A9N9PHZ8_9GLOM</name>
<feature type="non-terminal residue" evidence="1">
    <location>
        <position position="1"/>
    </location>
</feature>
<dbReference type="EMBL" id="CAJVPY010073392">
    <property type="protein sequence ID" value="CAG8829526.1"/>
    <property type="molecule type" value="Genomic_DNA"/>
</dbReference>
<feature type="non-terminal residue" evidence="1">
    <location>
        <position position="43"/>
    </location>
</feature>
<protein>
    <submittedName>
        <fullName evidence="1">22990_t:CDS:1</fullName>
    </submittedName>
</protein>
<dbReference type="AlphaFoldDB" id="A0A9N9PHZ8"/>
<reference evidence="1" key="1">
    <citation type="submission" date="2021-06" db="EMBL/GenBank/DDBJ databases">
        <authorList>
            <person name="Kallberg Y."/>
            <person name="Tangrot J."/>
            <person name="Rosling A."/>
        </authorList>
    </citation>
    <scope>NUCLEOTIDE SEQUENCE</scope>
    <source>
        <strain evidence="1">MA453B</strain>
    </source>
</reference>